<evidence type="ECO:0000313" key="3">
    <source>
        <dbReference type="Proteomes" id="UP000636709"/>
    </source>
</evidence>
<accession>A0A835B280</accession>
<feature type="region of interest" description="Disordered" evidence="1">
    <location>
        <begin position="1"/>
        <end position="51"/>
    </location>
</feature>
<name>A0A835B280_9POAL</name>
<protein>
    <submittedName>
        <fullName evidence="2">Uncharacterized protein</fullName>
    </submittedName>
</protein>
<comment type="caution">
    <text evidence="2">The sequence shown here is derived from an EMBL/GenBank/DDBJ whole genome shotgun (WGS) entry which is preliminary data.</text>
</comment>
<feature type="compositionally biased region" description="Basic residues" evidence="1">
    <location>
        <begin position="16"/>
        <end position="26"/>
    </location>
</feature>
<keyword evidence="3" id="KW-1185">Reference proteome</keyword>
<dbReference type="AlphaFoldDB" id="A0A835B280"/>
<gene>
    <name evidence="2" type="ORF">HU200_046127</name>
</gene>
<dbReference type="EMBL" id="JACEFO010002125">
    <property type="protein sequence ID" value="KAF8679343.1"/>
    <property type="molecule type" value="Genomic_DNA"/>
</dbReference>
<reference evidence="2" key="1">
    <citation type="submission" date="2020-07" db="EMBL/GenBank/DDBJ databases">
        <title>Genome sequence and genetic diversity analysis of an under-domesticated orphan crop, white fonio (Digitaria exilis).</title>
        <authorList>
            <person name="Bennetzen J.L."/>
            <person name="Chen S."/>
            <person name="Ma X."/>
            <person name="Wang X."/>
            <person name="Yssel A.E.J."/>
            <person name="Chaluvadi S.R."/>
            <person name="Johnson M."/>
            <person name="Gangashetty P."/>
            <person name="Hamidou F."/>
            <person name="Sanogo M.D."/>
            <person name="Zwaenepoel A."/>
            <person name="Wallace J."/>
            <person name="Van De Peer Y."/>
            <person name="Van Deynze A."/>
        </authorList>
    </citation>
    <scope>NUCLEOTIDE SEQUENCE</scope>
    <source>
        <tissue evidence="2">Leaves</tissue>
    </source>
</reference>
<dbReference type="Proteomes" id="UP000636709">
    <property type="component" value="Unassembled WGS sequence"/>
</dbReference>
<organism evidence="2 3">
    <name type="scientific">Digitaria exilis</name>
    <dbReference type="NCBI Taxonomy" id="1010633"/>
    <lineage>
        <taxon>Eukaryota</taxon>
        <taxon>Viridiplantae</taxon>
        <taxon>Streptophyta</taxon>
        <taxon>Embryophyta</taxon>
        <taxon>Tracheophyta</taxon>
        <taxon>Spermatophyta</taxon>
        <taxon>Magnoliopsida</taxon>
        <taxon>Liliopsida</taxon>
        <taxon>Poales</taxon>
        <taxon>Poaceae</taxon>
        <taxon>PACMAD clade</taxon>
        <taxon>Panicoideae</taxon>
        <taxon>Panicodae</taxon>
        <taxon>Paniceae</taxon>
        <taxon>Anthephorinae</taxon>
        <taxon>Digitaria</taxon>
    </lineage>
</organism>
<evidence type="ECO:0000313" key="2">
    <source>
        <dbReference type="EMBL" id="KAF8679343.1"/>
    </source>
</evidence>
<sequence length="99" mass="10931">MGLNQAVRLQTSAHWPRPRNRRRLLRLRPPPSSRGARQNQPPAGPRALDARSTAVRLAPGASVRDLKAALRSSFPPARVAPSFHLFLKVPRSSLSFPPL</sequence>
<evidence type="ECO:0000256" key="1">
    <source>
        <dbReference type="SAM" id="MobiDB-lite"/>
    </source>
</evidence>
<proteinExistence type="predicted"/>